<accession>A0A015KIW9</accession>
<dbReference type="HOGENOM" id="CLU_2050887_0_0_1"/>
<protein>
    <submittedName>
        <fullName evidence="2">Uncharacterized protein</fullName>
    </submittedName>
</protein>
<dbReference type="OrthoDB" id="10475068at2759"/>
<organism evidence="2 3">
    <name type="scientific">Rhizophagus irregularis (strain DAOM 197198w)</name>
    <name type="common">Glomus intraradices</name>
    <dbReference type="NCBI Taxonomy" id="1432141"/>
    <lineage>
        <taxon>Eukaryota</taxon>
        <taxon>Fungi</taxon>
        <taxon>Fungi incertae sedis</taxon>
        <taxon>Mucoromycota</taxon>
        <taxon>Glomeromycotina</taxon>
        <taxon>Glomeromycetes</taxon>
        <taxon>Glomerales</taxon>
        <taxon>Glomeraceae</taxon>
        <taxon>Rhizophagus</taxon>
    </lineage>
</organism>
<evidence type="ECO:0000256" key="1">
    <source>
        <dbReference type="SAM" id="MobiDB-lite"/>
    </source>
</evidence>
<keyword evidence="3" id="KW-1185">Reference proteome</keyword>
<sequence length="120" mass="13047">MFSSSSNNTNTIAPVNDDATTAIEIFINSGIKESYIIAPPAESLASSSIAESSHRPSKSRSNNTVVNPDPDSYLDELCLIPEQSPSSIRATQVTYQEKRQAEAQAVATFHGTSAKRFRQR</sequence>
<comment type="caution">
    <text evidence="2">The sequence shown here is derived from an EMBL/GenBank/DDBJ whole genome shotgun (WGS) entry which is preliminary data.</text>
</comment>
<dbReference type="AlphaFoldDB" id="A0A015KIW9"/>
<evidence type="ECO:0000313" key="2">
    <source>
        <dbReference type="EMBL" id="EXX59591.1"/>
    </source>
</evidence>
<evidence type="ECO:0000313" key="3">
    <source>
        <dbReference type="Proteomes" id="UP000022910"/>
    </source>
</evidence>
<proteinExistence type="predicted"/>
<name>A0A015KIW9_RHIIW</name>
<gene>
    <name evidence="2" type="ORF">RirG_187700</name>
</gene>
<dbReference type="Proteomes" id="UP000022910">
    <property type="component" value="Unassembled WGS sequence"/>
</dbReference>
<reference evidence="2 3" key="1">
    <citation type="submission" date="2014-02" db="EMBL/GenBank/DDBJ databases">
        <title>Single nucleus genome sequencing reveals high similarity among nuclei of an endomycorrhizal fungus.</title>
        <authorList>
            <person name="Lin K."/>
            <person name="Geurts R."/>
            <person name="Zhang Z."/>
            <person name="Limpens E."/>
            <person name="Saunders D.G."/>
            <person name="Mu D."/>
            <person name="Pang E."/>
            <person name="Cao H."/>
            <person name="Cha H."/>
            <person name="Lin T."/>
            <person name="Zhou Q."/>
            <person name="Shang Y."/>
            <person name="Li Y."/>
            <person name="Ivanov S."/>
            <person name="Sharma T."/>
            <person name="Velzen R.V."/>
            <person name="Ruijter N.D."/>
            <person name="Aanen D.K."/>
            <person name="Win J."/>
            <person name="Kamoun S."/>
            <person name="Bisseling T."/>
            <person name="Huang S."/>
        </authorList>
    </citation>
    <scope>NUCLEOTIDE SEQUENCE [LARGE SCALE GENOMIC DNA]</scope>
    <source>
        <strain evidence="3">DAOM197198w</strain>
    </source>
</reference>
<feature type="region of interest" description="Disordered" evidence="1">
    <location>
        <begin position="45"/>
        <end position="69"/>
    </location>
</feature>
<dbReference type="EMBL" id="JEMT01026331">
    <property type="protein sequence ID" value="EXX59591.1"/>
    <property type="molecule type" value="Genomic_DNA"/>
</dbReference>